<keyword evidence="5 6" id="KW-0067">ATP-binding</keyword>
<keyword evidence="10" id="KW-1185">Reference proteome</keyword>
<dbReference type="SUPFAM" id="SSF56112">
    <property type="entry name" value="Protein kinase-like (PK-like)"/>
    <property type="match status" value="1"/>
</dbReference>
<dbReference type="InterPro" id="IPR017441">
    <property type="entry name" value="Protein_kinase_ATP_BS"/>
</dbReference>
<protein>
    <submittedName>
        <fullName evidence="9">Protein kinase domain</fullName>
    </submittedName>
</protein>
<evidence type="ECO:0000313" key="10">
    <source>
        <dbReference type="Proteomes" id="UP000717585"/>
    </source>
</evidence>
<dbReference type="Proteomes" id="UP000717585">
    <property type="component" value="Unassembled WGS sequence"/>
</dbReference>
<feature type="region of interest" description="Disordered" evidence="7">
    <location>
        <begin position="1"/>
        <end position="136"/>
    </location>
</feature>
<dbReference type="PROSITE" id="PS00108">
    <property type="entry name" value="PROTEIN_KINASE_ST"/>
    <property type="match status" value="1"/>
</dbReference>
<dbReference type="InterPro" id="IPR001245">
    <property type="entry name" value="Ser-Thr/Tyr_kinase_cat_dom"/>
</dbReference>
<dbReference type="Pfam" id="PF07714">
    <property type="entry name" value="PK_Tyr_Ser-Thr"/>
    <property type="match status" value="1"/>
</dbReference>
<evidence type="ECO:0000256" key="7">
    <source>
        <dbReference type="SAM" id="MobiDB-lite"/>
    </source>
</evidence>
<name>A0A8J6E1F3_9EUKA</name>
<dbReference type="InterPro" id="IPR011009">
    <property type="entry name" value="Kinase-like_dom_sf"/>
</dbReference>
<feature type="domain" description="Protein kinase" evidence="8">
    <location>
        <begin position="314"/>
        <end position="587"/>
    </location>
</feature>
<keyword evidence="2" id="KW-0808">Transferase</keyword>
<dbReference type="PANTHER" id="PTHR44329:SF288">
    <property type="entry name" value="MITOGEN-ACTIVATED PROTEIN KINASE KINASE KINASE 20"/>
    <property type="match status" value="1"/>
</dbReference>
<evidence type="ECO:0000256" key="4">
    <source>
        <dbReference type="ARBA" id="ARBA00022777"/>
    </source>
</evidence>
<feature type="compositionally biased region" description="Low complexity" evidence="7">
    <location>
        <begin position="121"/>
        <end position="134"/>
    </location>
</feature>
<accession>A0A8J6E1F3</accession>
<gene>
    <name evidence="9" type="ORF">J8273_2010</name>
</gene>
<feature type="binding site" evidence="6">
    <location>
        <position position="348"/>
    </location>
    <ligand>
        <name>ATP</name>
        <dbReference type="ChEBI" id="CHEBI:30616"/>
    </ligand>
</feature>
<proteinExistence type="predicted"/>
<evidence type="ECO:0000259" key="8">
    <source>
        <dbReference type="PROSITE" id="PS50011"/>
    </source>
</evidence>
<sequence>MGRTYANNAANRSLGRAGMPMGSMVVSRSSGGGGSSAGSSYSASRSTSSRTYVDNSLNRSLGRVGMPHGSAVYSQSSTKPSVGSSTASSAKAERSPKVYVDNSLNRQLGRVGMPHGSMVHSKSPSASSSASPSKGGVKVYVDNSMNRALGRVGMPHGSMVGSKSGAITSKPTPVYVDNPYNRRLGRVGMPLGSMSISNPAIRDKLVYADTATNRAKGRVGQPWTSLGVTDGYQELLRDRRDEISRDLAVFRDTMLSYLAADAQDRRDEVEAMRALADANRRLQDVPDEEDVAMAADEFRGGVVEIPADHLDYTDDKAALIGAGSFGQVYKGTFYVDGCPEKGLPVAIKTITAGVTRRSYQDTVNELKVHTALAHTNVVRLYGIHVDMERRTMNLVMDLCANSLDDDLHGFKPEQFTAKDKMHILRQVAGGMGHLHDNGIIHRDLKPANILMKHTPPPAASDERYWALVSDFGLSVITSAATTASSPDMAGTWRYMAPEVLGGKDATKEADVFAFGIVAWELMAEEEPWYGLNAVQVQHKVCGGETPDLDRIEDSELKVLVKSCLRMDHELRPTFEEIEEKMIDLCFY</sequence>
<dbReference type="InterPro" id="IPR008271">
    <property type="entry name" value="Ser/Thr_kinase_AS"/>
</dbReference>
<dbReference type="Gene3D" id="3.30.200.20">
    <property type="entry name" value="Phosphorylase Kinase, domain 1"/>
    <property type="match status" value="1"/>
</dbReference>
<evidence type="ECO:0000256" key="5">
    <source>
        <dbReference type="ARBA" id="ARBA00022840"/>
    </source>
</evidence>
<feature type="compositionally biased region" description="Low complexity" evidence="7">
    <location>
        <begin position="37"/>
        <end position="52"/>
    </location>
</feature>
<dbReference type="PROSITE" id="PS00107">
    <property type="entry name" value="PROTEIN_KINASE_ATP"/>
    <property type="match status" value="1"/>
</dbReference>
<evidence type="ECO:0000256" key="6">
    <source>
        <dbReference type="PROSITE-ProRule" id="PRU10141"/>
    </source>
</evidence>
<dbReference type="EMBL" id="JAHDYR010000006">
    <property type="protein sequence ID" value="KAG9396279.1"/>
    <property type="molecule type" value="Genomic_DNA"/>
</dbReference>
<evidence type="ECO:0000256" key="2">
    <source>
        <dbReference type="ARBA" id="ARBA00022679"/>
    </source>
</evidence>
<feature type="compositionally biased region" description="Polar residues" evidence="7">
    <location>
        <begin position="72"/>
        <end position="89"/>
    </location>
</feature>
<evidence type="ECO:0000313" key="9">
    <source>
        <dbReference type="EMBL" id="KAG9396279.1"/>
    </source>
</evidence>
<dbReference type="GO" id="GO:0005524">
    <property type="term" value="F:ATP binding"/>
    <property type="evidence" value="ECO:0007669"/>
    <property type="project" value="UniProtKB-UniRule"/>
</dbReference>
<dbReference type="AlphaFoldDB" id="A0A8J6E1F3"/>
<organism evidence="9 10">
    <name type="scientific">Carpediemonas membranifera</name>
    <dbReference type="NCBI Taxonomy" id="201153"/>
    <lineage>
        <taxon>Eukaryota</taxon>
        <taxon>Metamonada</taxon>
        <taxon>Carpediemonas-like organisms</taxon>
        <taxon>Carpediemonas</taxon>
    </lineage>
</organism>
<dbReference type="Gene3D" id="1.10.510.10">
    <property type="entry name" value="Transferase(Phosphotransferase) domain 1"/>
    <property type="match status" value="1"/>
</dbReference>
<dbReference type="SMART" id="SM00220">
    <property type="entry name" value="S_TKc"/>
    <property type="match status" value="1"/>
</dbReference>
<reference evidence="9" key="1">
    <citation type="submission" date="2021-05" db="EMBL/GenBank/DDBJ databases">
        <title>A free-living protist that lacks canonical eukaryotic 1 DNA replication and segregation systems.</title>
        <authorList>
            <person name="Salas-Leiva D.E."/>
            <person name="Tromer E.C."/>
            <person name="Curtis B.A."/>
            <person name="Jerlstrom-Hultqvist J."/>
            <person name="Kolisko M."/>
            <person name="Yi Z."/>
            <person name="Salas-Leiva J.S."/>
            <person name="Gallot-Lavallee L."/>
            <person name="Kops G.J.P.L."/>
            <person name="Archibald J.M."/>
            <person name="Simpson A.G.B."/>
            <person name="Roger A.J."/>
        </authorList>
    </citation>
    <scope>NUCLEOTIDE SEQUENCE</scope>
    <source>
        <strain evidence="9">BICM</strain>
    </source>
</reference>
<keyword evidence="3 6" id="KW-0547">Nucleotide-binding</keyword>
<dbReference type="InterPro" id="IPR000719">
    <property type="entry name" value="Prot_kinase_dom"/>
</dbReference>
<feature type="compositionally biased region" description="Polar residues" evidence="7">
    <location>
        <begin position="1"/>
        <end position="11"/>
    </location>
</feature>
<dbReference type="OrthoDB" id="4062651at2759"/>
<evidence type="ECO:0000256" key="1">
    <source>
        <dbReference type="ARBA" id="ARBA00022527"/>
    </source>
</evidence>
<dbReference type="InterPro" id="IPR051681">
    <property type="entry name" value="Ser/Thr_Kinases-Pseudokinases"/>
</dbReference>
<keyword evidence="1" id="KW-0723">Serine/threonine-protein kinase</keyword>
<keyword evidence="4 9" id="KW-0418">Kinase</keyword>
<dbReference type="PROSITE" id="PS50011">
    <property type="entry name" value="PROTEIN_KINASE_DOM"/>
    <property type="match status" value="1"/>
</dbReference>
<dbReference type="GO" id="GO:0004674">
    <property type="term" value="F:protein serine/threonine kinase activity"/>
    <property type="evidence" value="ECO:0007669"/>
    <property type="project" value="UniProtKB-KW"/>
</dbReference>
<comment type="caution">
    <text evidence="9">The sequence shown here is derived from an EMBL/GenBank/DDBJ whole genome shotgun (WGS) entry which is preliminary data.</text>
</comment>
<dbReference type="PANTHER" id="PTHR44329">
    <property type="entry name" value="SERINE/THREONINE-PROTEIN KINASE TNNI3K-RELATED"/>
    <property type="match status" value="1"/>
</dbReference>
<evidence type="ECO:0000256" key="3">
    <source>
        <dbReference type="ARBA" id="ARBA00022741"/>
    </source>
</evidence>